<keyword evidence="2" id="KW-1185">Reference proteome</keyword>
<accession>U1WKD1</accession>
<sequence length="60" mass="7016">MWHEDRIKVEIVSTIEFPRCFAIPAFAPHSGRFASMPKKDGRRHPQVFLTNDITLQIHIE</sequence>
<gene>
    <name evidence="1" type="ORF">HMPREF0083_02837</name>
</gene>
<dbReference type="Proteomes" id="UP000016511">
    <property type="component" value="Unassembled WGS sequence"/>
</dbReference>
<reference evidence="1 2" key="1">
    <citation type="submission" date="2013-08" db="EMBL/GenBank/DDBJ databases">
        <authorList>
            <person name="Weinstock G."/>
            <person name="Sodergren E."/>
            <person name="Wylie T."/>
            <person name="Fulton L."/>
            <person name="Fulton R."/>
            <person name="Fronick C."/>
            <person name="O'Laughlin M."/>
            <person name="Godfrey J."/>
            <person name="Miner T."/>
            <person name="Herter B."/>
            <person name="Appelbaum E."/>
            <person name="Cordes M."/>
            <person name="Lek S."/>
            <person name="Wollam A."/>
            <person name="Pepin K.H."/>
            <person name="Palsikar V.B."/>
            <person name="Mitreva M."/>
            <person name="Wilson R.K."/>
        </authorList>
    </citation>
    <scope>NUCLEOTIDE SEQUENCE [LARGE SCALE GENOMIC DNA]</scope>
    <source>
        <strain evidence="1 2">ATCC 12856</strain>
    </source>
</reference>
<protein>
    <submittedName>
        <fullName evidence="1">Uncharacterized protein</fullName>
    </submittedName>
</protein>
<comment type="caution">
    <text evidence="1">The sequence shown here is derived from an EMBL/GenBank/DDBJ whole genome shotgun (WGS) entry which is preliminary data.</text>
</comment>
<evidence type="ECO:0000313" key="1">
    <source>
        <dbReference type="EMBL" id="ERI09059.1"/>
    </source>
</evidence>
<organism evidence="1 2">
    <name type="scientific">Aneurinibacillus aneurinilyticus ATCC 12856</name>
    <dbReference type="NCBI Taxonomy" id="649747"/>
    <lineage>
        <taxon>Bacteria</taxon>
        <taxon>Bacillati</taxon>
        <taxon>Bacillota</taxon>
        <taxon>Bacilli</taxon>
        <taxon>Bacillales</taxon>
        <taxon>Paenibacillaceae</taxon>
        <taxon>Aneurinibacillus group</taxon>
        <taxon>Aneurinibacillus</taxon>
    </lineage>
</organism>
<dbReference type="EMBL" id="AWSJ01000169">
    <property type="protein sequence ID" value="ERI09059.1"/>
    <property type="molecule type" value="Genomic_DNA"/>
</dbReference>
<name>U1WKD1_ANEAE</name>
<dbReference type="AlphaFoldDB" id="U1WKD1"/>
<dbReference type="HOGENOM" id="CLU_2931031_0_0_9"/>
<proteinExistence type="predicted"/>
<evidence type="ECO:0000313" key="2">
    <source>
        <dbReference type="Proteomes" id="UP000016511"/>
    </source>
</evidence>